<dbReference type="InterPro" id="IPR050465">
    <property type="entry name" value="UPF0194_transport"/>
</dbReference>
<comment type="similarity">
    <text evidence="2">Belongs to the membrane fusion protein (MFP) (TC 8.A.1) family.</text>
</comment>
<evidence type="ECO:0000256" key="1">
    <source>
        <dbReference type="ARBA" id="ARBA00004196"/>
    </source>
</evidence>
<gene>
    <name evidence="6" type="ORF">COV29_03330</name>
</gene>
<dbReference type="GO" id="GO:0022857">
    <property type="term" value="F:transmembrane transporter activity"/>
    <property type="evidence" value="ECO:0007669"/>
    <property type="project" value="InterPro"/>
</dbReference>
<keyword evidence="3 4" id="KW-0175">Coiled coil</keyword>
<dbReference type="Gene3D" id="2.40.50.100">
    <property type="match status" value="2"/>
</dbReference>
<feature type="domain" description="CusB-like beta-barrel" evidence="5">
    <location>
        <begin position="386"/>
        <end position="462"/>
    </location>
</feature>
<evidence type="ECO:0000313" key="6">
    <source>
        <dbReference type="EMBL" id="PJE50739.1"/>
    </source>
</evidence>
<evidence type="ECO:0000259" key="5">
    <source>
        <dbReference type="Pfam" id="PF25954"/>
    </source>
</evidence>
<feature type="coiled-coil region" evidence="4">
    <location>
        <begin position="89"/>
        <end position="157"/>
    </location>
</feature>
<protein>
    <recommendedName>
        <fullName evidence="5">CusB-like beta-barrel domain-containing protein</fullName>
    </recommendedName>
</protein>
<dbReference type="Gene3D" id="1.10.287.470">
    <property type="entry name" value="Helix hairpin bin"/>
    <property type="match status" value="1"/>
</dbReference>
<dbReference type="PANTHER" id="PTHR32347:SF23">
    <property type="entry name" value="BLL5650 PROTEIN"/>
    <property type="match status" value="1"/>
</dbReference>
<dbReference type="InterPro" id="IPR058792">
    <property type="entry name" value="Beta-barrel_RND_2"/>
</dbReference>
<dbReference type="Gene3D" id="2.40.30.170">
    <property type="match status" value="1"/>
</dbReference>
<dbReference type="PANTHER" id="PTHR32347">
    <property type="entry name" value="EFFLUX SYSTEM COMPONENT YKNX-RELATED"/>
    <property type="match status" value="1"/>
</dbReference>
<proteinExistence type="inferred from homology"/>
<dbReference type="AlphaFoldDB" id="A0A2J0Q712"/>
<reference evidence="6 7" key="1">
    <citation type="submission" date="2017-09" db="EMBL/GenBank/DDBJ databases">
        <title>Depth-based differentiation of microbial function through sediment-hosted aquifers and enrichment of novel symbionts in the deep terrestrial subsurface.</title>
        <authorList>
            <person name="Probst A.J."/>
            <person name="Ladd B."/>
            <person name="Jarett J.K."/>
            <person name="Geller-Mcgrath D.E."/>
            <person name="Sieber C.M."/>
            <person name="Emerson J.B."/>
            <person name="Anantharaman K."/>
            <person name="Thomas B.C."/>
            <person name="Malmstrom R."/>
            <person name="Stieglmeier M."/>
            <person name="Klingl A."/>
            <person name="Woyke T."/>
            <person name="Ryan C.M."/>
            <person name="Banfield J.F."/>
        </authorList>
    </citation>
    <scope>NUCLEOTIDE SEQUENCE [LARGE SCALE GENOMIC DNA]</scope>
    <source>
        <strain evidence="6">CG10_big_fil_rev_8_21_14_0_10_36_16</strain>
    </source>
</reference>
<dbReference type="Gene3D" id="2.40.420.20">
    <property type="match status" value="1"/>
</dbReference>
<evidence type="ECO:0000256" key="3">
    <source>
        <dbReference type="ARBA" id="ARBA00023054"/>
    </source>
</evidence>
<comment type="caution">
    <text evidence="6">The sequence shown here is derived from an EMBL/GenBank/DDBJ whole genome shotgun (WGS) entry which is preliminary data.</text>
</comment>
<comment type="subcellular location">
    <subcellularLocation>
        <location evidence="1">Cell envelope</location>
    </subcellularLocation>
</comment>
<accession>A0A2J0Q712</accession>
<organism evidence="6 7">
    <name type="scientific">Candidatus Yanofskybacteria bacterium CG10_big_fil_rev_8_21_14_0_10_36_16</name>
    <dbReference type="NCBI Taxonomy" id="1975096"/>
    <lineage>
        <taxon>Bacteria</taxon>
        <taxon>Candidatus Yanofskyibacteriota</taxon>
    </lineage>
</organism>
<dbReference type="SUPFAM" id="SSF111369">
    <property type="entry name" value="HlyD-like secretion proteins"/>
    <property type="match status" value="2"/>
</dbReference>
<dbReference type="GO" id="GO:0030313">
    <property type="term" value="C:cell envelope"/>
    <property type="evidence" value="ECO:0007669"/>
    <property type="project" value="UniProtKB-SubCell"/>
</dbReference>
<sequence length="527" mass="56569">MSNKIKIGLIVAAAVIVAVVFVLSRGEKSPYQFVVASRGSVVQEVSVSGTVRPVQEVDLHFENSGRVESIKVDVGDNVSSGIVLASLDVTEISAQILEKEAALDSAEADLSQAIKNLNSLEDSTVATSLRTELENAESNLENVKKQAEDALAEVYNDGFNSMNNGMVQADSSFSIFKNIRITYFDGSDADSRSVQLAEDSAEIILYGADLYNRSGADDYVAAANLDDSSENVDTALGQLRVALSSLKSAYSVLQEVIKGNLSKVSSADRVSVSAEAAAVSSDLADVINVMHAIDSQKITNDKNISDAESKLASAESAFPTEEDILKKEASVKQAEANLLASRAQLNKRIVRAPFSGIVTAIEVEEGETITSNDIIISLISESNLQIETNVTEVDIPKVELEDKAEFTLDAYGRDVVFEAEVVAIDPAETIIEGVATYKVTLEFVDEQGMIRPGMTANIDIKSDRRDNVITVPLRAVIRRNGDQFVRLLHGVNLIEVGVKTGLRGSDGNIEIVSGVVEGDKVVTFIEE</sequence>
<dbReference type="Proteomes" id="UP000228496">
    <property type="component" value="Unassembled WGS sequence"/>
</dbReference>
<evidence type="ECO:0000313" key="7">
    <source>
        <dbReference type="Proteomes" id="UP000228496"/>
    </source>
</evidence>
<dbReference type="Pfam" id="PF25954">
    <property type="entry name" value="Beta-barrel_RND_2"/>
    <property type="match status" value="1"/>
</dbReference>
<name>A0A2J0Q712_9BACT</name>
<dbReference type="InterPro" id="IPR006143">
    <property type="entry name" value="RND_pump_MFP"/>
</dbReference>
<dbReference type="EMBL" id="PCXQ01000005">
    <property type="protein sequence ID" value="PJE50739.1"/>
    <property type="molecule type" value="Genomic_DNA"/>
</dbReference>
<dbReference type="GO" id="GO:0016020">
    <property type="term" value="C:membrane"/>
    <property type="evidence" value="ECO:0007669"/>
    <property type="project" value="InterPro"/>
</dbReference>
<evidence type="ECO:0000256" key="4">
    <source>
        <dbReference type="SAM" id="Coils"/>
    </source>
</evidence>
<dbReference type="NCBIfam" id="TIGR01730">
    <property type="entry name" value="RND_mfp"/>
    <property type="match status" value="1"/>
</dbReference>
<evidence type="ECO:0000256" key="2">
    <source>
        <dbReference type="ARBA" id="ARBA00009477"/>
    </source>
</evidence>